<feature type="compositionally biased region" description="Basic and acidic residues" evidence="1">
    <location>
        <begin position="498"/>
        <end position="511"/>
    </location>
</feature>
<dbReference type="InterPro" id="IPR010721">
    <property type="entry name" value="UstE-like"/>
</dbReference>
<name>A0A4U0XWZ4_9PEZI</name>
<feature type="region of interest" description="Disordered" evidence="1">
    <location>
        <begin position="490"/>
        <end position="511"/>
    </location>
</feature>
<evidence type="ECO:0000313" key="3">
    <source>
        <dbReference type="EMBL" id="TKA81367.1"/>
    </source>
</evidence>
<dbReference type="EMBL" id="NAJN01000027">
    <property type="protein sequence ID" value="TKA81367.1"/>
    <property type="molecule type" value="Genomic_DNA"/>
</dbReference>
<dbReference type="PANTHER" id="PTHR32251:SF15">
    <property type="entry name" value="3-OXO-5-ALPHA-STEROID 4-DEHYDROGENASE (DUF1295)"/>
    <property type="match status" value="1"/>
</dbReference>
<comment type="caution">
    <text evidence="3">The sequence shown here is derived from an EMBL/GenBank/DDBJ whole genome shotgun (WGS) entry which is preliminary data.</text>
</comment>
<feature type="transmembrane region" description="Helical" evidence="2">
    <location>
        <begin position="193"/>
        <end position="212"/>
    </location>
</feature>
<evidence type="ECO:0000256" key="1">
    <source>
        <dbReference type="SAM" id="MobiDB-lite"/>
    </source>
</evidence>
<accession>A0A4U0XWZ4</accession>
<keyword evidence="2" id="KW-0472">Membrane</keyword>
<evidence type="ECO:0000313" key="4">
    <source>
        <dbReference type="Proteomes" id="UP000308768"/>
    </source>
</evidence>
<dbReference type="GO" id="GO:0016020">
    <property type="term" value="C:membrane"/>
    <property type="evidence" value="ECO:0007669"/>
    <property type="project" value="TreeGrafter"/>
</dbReference>
<feature type="transmembrane region" description="Helical" evidence="2">
    <location>
        <begin position="106"/>
        <end position="126"/>
    </location>
</feature>
<dbReference type="Proteomes" id="UP000308768">
    <property type="component" value="Unassembled WGS sequence"/>
</dbReference>
<dbReference type="OrthoDB" id="67965at2759"/>
<keyword evidence="4" id="KW-1185">Reference proteome</keyword>
<keyword evidence="2" id="KW-1133">Transmembrane helix</keyword>
<dbReference type="Gene3D" id="1.20.120.1630">
    <property type="match status" value="1"/>
</dbReference>
<keyword evidence="2" id="KW-0812">Transmembrane</keyword>
<feature type="transmembrane region" description="Helical" evidence="2">
    <location>
        <begin position="12"/>
        <end position="31"/>
    </location>
</feature>
<gene>
    <name evidence="3" type="ORF">B0A49_00274</name>
</gene>
<sequence length="688" mass="77092">MAEVRVLDDYYLAITLLITIAYQLFFFSIAFSLKFDKLTDFAGGTNFTVLAIITLAFSGHHNARQIVVSLFIMLWALRLSGFLLFRILRTGKDDRFDDKRDKFFAFLGFWIFQMLWVWTVSLPVTVLNSPNVTRYAQHNFGTGRDIAGVILFAIGFVMESVSDVQKFRFRTQHKDSGAVCDVGFFKWTRHPNYFGEIIIQFSIYMIATSPAADGYVGGGAYRALYATILGPLFLTILLMFVSGLPLQERPGAKKRYEKGDNWSGYATYLHRTSILIPFPPLLYARMPVFLKRTLFLEFPMYVFDPAKHADQGKVQQSQAEEGRGGKKFNELKAELEELHRSNADDDAVSTEGVLDDDATKHYLSLCRQRRQYEKLCTIQGALSQISNIQPRHALMHVKDIIHGELGDPPEVLAAIFDSQPHEDGVQDLTFRLQKAVLEAKHALDPSNRSDIARTTYCDRTNLPAATTEVSALRRARDELVSWIEGELTKLSGGPAGRPESEDHRPSNELGRDACKTADLDDIWKLYQRYVSSRKDLLVTMDHASAIDPNNMRPSTKLKRESRVGATQDLEIKPIRATELLPNLHDLLRASAAEKSVLQSTSYNRRQLAVAQNWTNEAIMRLADESHLVVPGTSNATAWASAAKEASAATNIFVKGKLDAGNSDLAKAKLAFEGLQIALGAFDRLDGGF</sequence>
<proteinExistence type="predicted"/>
<feature type="transmembrane region" description="Helical" evidence="2">
    <location>
        <begin position="224"/>
        <end position="246"/>
    </location>
</feature>
<feature type="transmembrane region" description="Helical" evidence="2">
    <location>
        <begin position="38"/>
        <end position="60"/>
    </location>
</feature>
<feature type="transmembrane region" description="Helical" evidence="2">
    <location>
        <begin position="66"/>
        <end position="85"/>
    </location>
</feature>
<dbReference type="PANTHER" id="PTHR32251">
    <property type="entry name" value="3-OXO-5-ALPHA-STEROID 4-DEHYDROGENASE"/>
    <property type="match status" value="1"/>
</dbReference>
<evidence type="ECO:0000256" key="2">
    <source>
        <dbReference type="SAM" id="Phobius"/>
    </source>
</evidence>
<dbReference type="PROSITE" id="PS50244">
    <property type="entry name" value="S5A_REDUCTASE"/>
    <property type="match status" value="1"/>
</dbReference>
<organism evidence="3 4">
    <name type="scientific">Cryomyces minteri</name>
    <dbReference type="NCBI Taxonomy" id="331657"/>
    <lineage>
        <taxon>Eukaryota</taxon>
        <taxon>Fungi</taxon>
        <taxon>Dikarya</taxon>
        <taxon>Ascomycota</taxon>
        <taxon>Pezizomycotina</taxon>
        <taxon>Dothideomycetes</taxon>
        <taxon>Dothideomycetes incertae sedis</taxon>
        <taxon>Cryomyces</taxon>
    </lineage>
</organism>
<dbReference type="AlphaFoldDB" id="A0A4U0XWZ4"/>
<protein>
    <submittedName>
        <fullName evidence="3">Uncharacterized protein</fullName>
    </submittedName>
</protein>
<dbReference type="Pfam" id="PF06966">
    <property type="entry name" value="DUF1295"/>
    <property type="match status" value="1"/>
</dbReference>
<reference evidence="3 4" key="1">
    <citation type="submission" date="2017-03" db="EMBL/GenBank/DDBJ databases">
        <title>Genomes of endolithic fungi from Antarctica.</title>
        <authorList>
            <person name="Coleine C."/>
            <person name="Masonjones S."/>
            <person name="Stajich J.E."/>
        </authorList>
    </citation>
    <scope>NUCLEOTIDE SEQUENCE [LARGE SCALE GENOMIC DNA]</scope>
    <source>
        <strain evidence="3 4">CCFEE 5187</strain>
    </source>
</reference>